<dbReference type="RefSeq" id="WP_381832619.1">
    <property type="nucleotide sequence ID" value="NZ_JBHTCF010000009.1"/>
</dbReference>
<keyword evidence="3" id="KW-1185">Reference proteome</keyword>
<feature type="region of interest" description="Disordered" evidence="1">
    <location>
        <begin position="113"/>
        <end position="137"/>
    </location>
</feature>
<dbReference type="EMBL" id="JBHTCF010000009">
    <property type="protein sequence ID" value="MFC7306829.1"/>
    <property type="molecule type" value="Genomic_DNA"/>
</dbReference>
<organism evidence="2 3">
    <name type="scientific">Streptomyces monticola</name>
    <dbReference type="NCBI Taxonomy" id="2666263"/>
    <lineage>
        <taxon>Bacteria</taxon>
        <taxon>Bacillati</taxon>
        <taxon>Actinomycetota</taxon>
        <taxon>Actinomycetes</taxon>
        <taxon>Kitasatosporales</taxon>
        <taxon>Streptomycetaceae</taxon>
        <taxon>Streptomyces</taxon>
    </lineage>
</organism>
<comment type="caution">
    <text evidence="2">The sequence shown here is derived from an EMBL/GenBank/DDBJ whole genome shotgun (WGS) entry which is preliminary data.</text>
</comment>
<dbReference type="Pfam" id="PF20117">
    <property type="entry name" value="DUF6507"/>
    <property type="match status" value="1"/>
</dbReference>
<evidence type="ECO:0000256" key="1">
    <source>
        <dbReference type="SAM" id="MobiDB-lite"/>
    </source>
</evidence>
<evidence type="ECO:0000313" key="3">
    <source>
        <dbReference type="Proteomes" id="UP001596523"/>
    </source>
</evidence>
<proteinExistence type="predicted"/>
<accession>A0ABW2JL28</accession>
<sequence length="137" mass="13887">MTAWDITPSGVNSILSLVGDAGDDLEKHVKAYGKHVESAAASAGTVGVATYGPYVPGSAPRAGIVAAALANFVTDTQTKVAFMAARTSKTMNGTVEATTAYTEGNLQMAADIQSKALAAPDPSELMPKGDGGKQDAK</sequence>
<dbReference type="Proteomes" id="UP001596523">
    <property type="component" value="Unassembled WGS sequence"/>
</dbReference>
<name>A0ABW2JL28_9ACTN</name>
<evidence type="ECO:0000313" key="2">
    <source>
        <dbReference type="EMBL" id="MFC7306829.1"/>
    </source>
</evidence>
<protein>
    <submittedName>
        <fullName evidence="2">DUF6507 family protein</fullName>
    </submittedName>
</protein>
<gene>
    <name evidence="2" type="ORF">ACFQVC_21675</name>
</gene>
<reference evidence="3" key="1">
    <citation type="journal article" date="2019" name="Int. J. Syst. Evol. Microbiol.">
        <title>The Global Catalogue of Microorganisms (GCM) 10K type strain sequencing project: providing services to taxonomists for standard genome sequencing and annotation.</title>
        <authorList>
            <consortium name="The Broad Institute Genomics Platform"/>
            <consortium name="The Broad Institute Genome Sequencing Center for Infectious Disease"/>
            <person name="Wu L."/>
            <person name="Ma J."/>
        </authorList>
    </citation>
    <scope>NUCLEOTIDE SEQUENCE [LARGE SCALE GENOMIC DNA]</scope>
    <source>
        <strain evidence="3">SYNS20</strain>
    </source>
</reference>
<dbReference type="InterPro" id="IPR045436">
    <property type="entry name" value="DUF6507"/>
</dbReference>